<dbReference type="GO" id="GO:0043149">
    <property type="term" value="P:stress fiber assembly"/>
    <property type="evidence" value="ECO:0007669"/>
    <property type="project" value="TreeGrafter"/>
</dbReference>
<keyword evidence="13" id="KW-1185">Reference proteome</keyword>
<evidence type="ECO:0000256" key="1">
    <source>
        <dbReference type="ARBA" id="ARBA00004479"/>
    </source>
</evidence>
<evidence type="ECO:0000256" key="8">
    <source>
        <dbReference type="SAM" id="MobiDB-lite"/>
    </source>
</evidence>
<evidence type="ECO:0000256" key="5">
    <source>
        <dbReference type="ARBA" id="ARBA00022989"/>
    </source>
</evidence>
<feature type="domain" description="FAM171 C-terminal" evidence="11">
    <location>
        <begin position="333"/>
        <end position="724"/>
    </location>
</feature>
<feature type="compositionally biased region" description="Basic and acidic residues" evidence="8">
    <location>
        <begin position="757"/>
        <end position="770"/>
    </location>
</feature>
<evidence type="ECO:0000313" key="13">
    <source>
        <dbReference type="Proteomes" id="UP000261580"/>
    </source>
</evidence>
<organism evidence="12 13">
    <name type="scientific">Neolamprologus brichardi</name>
    <name type="common">Fairy cichlid</name>
    <name type="synonym">Lamprologus brichardi</name>
    <dbReference type="NCBI Taxonomy" id="32507"/>
    <lineage>
        <taxon>Eukaryota</taxon>
        <taxon>Metazoa</taxon>
        <taxon>Chordata</taxon>
        <taxon>Craniata</taxon>
        <taxon>Vertebrata</taxon>
        <taxon>Euteleostomi</taxon>
        <taxon>Actinopterygii</taxon>
        <taxon>Neopterygii</taxon>
        <taxon>Teleostei</taxon>
        <taxon>Neoteleostei</taxon>
        <taxon>Acanthomorphata</taxon>
        <taxon>Ovalentaria</taxon>
        <taxon>Cichlomorphae</taxon>
        <taxon>Cichliformes</taxon>
        <taxon>Cichlidae</taxon>
        <taxon>African cichlids</taxon>
        <taxon>Pseudocrenilabrinae</taxon>
        <taxon>Lamprologini</taxon>
        <taxon>Neolamprologus</taxon>
    </lineage>
</organism>
<feature type="compositionally biased region" description="Basic and acidic residues" evidence="8">
    <location>
        <begin position="668"/>
        <end position="692"/>
    </location>
</feature>
<keyword evidence="3 9" id="KW-0812">Transmembrane</keyword>
<dbReference type="GO" id="GO:0005886">
    <property type="term" value="C:plasma membrane"/>
    <property type="evidence" value="ECO:0007669"/>
    <property type="project" value="TreeGrafter"/>
</dbReference>
<reference evidence="12" key="1">
    <citation type="submission" date="2025-08" db="UniProtKB">
        <authorList>
            <consortium name="Ensembl"/>
        </authorList>
    </citation>
    <scope>IDENTIFICATION</scope>
</reference>
<evidence type="ECO:0000259" key="11">
    <source>
        <dbReference type="Pfam" id="PF20771"/>
    </source>
</evidence>
<name>A0A3Q4GYZ6_NEOBR</name>
<reference evidence="12" key="2">
    <citation type="submission" date="2025-09" db="UniProtKB">
        <authorList>
            <consortium name="Ensembl"/>
        </authorList>
    </citation>
    <scope>IDENTIFICATION</scope>
</reference>
<feature type="region of interest" description="Disordered" evidence="8">
    <location>
        <begin position="547"/>
        <end position="581"/>
    </location>
</feature>
<feature type="region of interest" description="Disordered" evidence="8">
    <location>
        <begin position="340"/>
        <end position="376"/>
    </location>
</feature>
<evidence type="ECO:0000256" key="3">
    <source>
        <dbReference type="ARBA" id="ARBA00022692"/>
    </source>
</evidence>
<dbReference type="Proteomes" id="UP000261580">
    <property type="component" value="Unassembled WGS sequence"/>
</dbReference>
<evidence type="ECO:0000256" key="6">
    <source>
        <dbReference type="ARBA" id="ARBA00023136"/>
    </source>
</evidence>
<dbReference type="Ensembl" id="ENSNBRT00000009352.1">
    <property type="protein sequence ID" value="ENSNBRP00000009092.1"/>
    <property type="gene ID" value="ENSNBRG00000007044.1"/>
</dbReference>
<sequence length="777" mass="84182">DVTLKVHLSDASTHQPLVGATVQLFANRTSLTTETSSADGNIYLRFPYRLGTPLVVTATKQGYVPNSVPWTPSRLPVFSSISLDLLPERAATLMVYEDVVEIVPGLQVQPRVSFLHRALSLPPNTSYANLTALLTVASSPSHIQHFPHLEMLSGNGTGTEKTLELTPVAAISVHLLAGNGVELQVTGPITFSVPLPPDSGLKENDHLPTWRFDPRLGIWIKSSWAQVQREGNQLSLTYIVPQLGYWVAAMSSLHTGPMVAKDISTYHTVFLLAILGGMALILLCLLCLLLYYCRRRCLKPRGSHRKLTLSSGLDSSKRDQATSMSHLNLISNELELVSTGTEPDMTTPMLKPSSYDRSSLGNNSHHGSSLGNLTPRSRDYRQSVETFQLRAALSSGTERGYRQSYTSFCSSSNQISDALSSTNHGQVSATQLSSVGIIDCISPSSPPHSPSRGEGGECRAADHLLSRSVDHLERPSPQLLSRPGQLLCCGSVDLLSGGEGYSRVRPTLVIPAHYMRLPGEHPLSGQALLLQTDQQSDLETIQAELNASHSQQPLGQTPTDCDPGPKKQGKGEGLSGLSESLSIPGALGESGLVEINSEDTLLAEKTLMELRGGKPLPHPRAWFVSLDGRSNAHIRHSYIDLQRAGCSSRQGRHGSCNDASLDSGVDLNEPRAGRRGRDAEQEERGIEKDRSKGATPASAYTQLVFVDDLNEEPPSLSSASPTSPPPLPTPEGVTFRTDHALLSVSPDEDAAHDDAEEEKKSPWQRREERPLLAFNLK</sequence>
<evidence type="ECO:0000259" key="10">
    <source>
        <dbReference type="Pfam" id="PF10577"/>
    </source>
</evidence>
<keyword evidence="6 9" id="KW-0472">Membrane</keyword>
<feature type="compositionally biased region" description="Polar residues" evidence="8">
    <location>
        <begin position="547"/>
        <end position="559"/>
    </location>
</feature>
<evidence type="ECO:0000256" key="2">
    <source>
        <dbReference type="ARBA" id="ARBA00006818"/>
    </source>
</evidence>
<dbReference type="GeneTree" id="ENSGT00950000183184"/>
<dbReference type="InterPro" id="IPR049175">
    <property type="entry name" value="FAM171_C"/>
</dbReference>
<evidence type="ECO:0000313" key="12">
    <source>
        <dbReference type="Ensembl" id="ENSNBRP00000009092.1"/>
    </source>
</evidence>
<evidence type="ECO:0000256" key="7">
    <source>
        <dbReference type="ARBA" id="ARBA00023180"/>
    </source>
</evidence>
<dbReference type="InterPro" id="IPR018890">
    <property type="entry name" value="FAM171"/>
</dbReference>
<dbReference type="Pfam" id="PF20771">
    <property type="entry name" value="FAM171A1-2-B_C"/>
    <property type="match status" value="1"/>
</dbReference>
<feature type="region of interest" description="Disordered" evidence="8">
    <location>
        <begin position="647"/>
        <end position="777"/>
    </location>
</feature>
<keyword evidence="7" id="KW-0325">Glycoprotein</keyword>
<keyword evidence="4" id="KW-0732">Signal</keyword>
<accession>A0A3Q4GYZ6</accession>
<evidence type="ECO:0000256" key="4">
    <source>
        <dbReference type="ARBA" id="ARBA00022729"/>
    </source>
</evidence>
<feature type="compositionally biased region" description="Low complexity" evidence="8">
    <location>
        <begin position="358"/>
        <end position="373"/>
    </location>
</feature>
<comment type="subcellular location">
    <subcellularLocation>
        <location evidence="1">Membrane</location>
        <topology evidence="1">Single-pass type I membrane protein</topology>
    </subcellularLocation>
</comment>
<dbReference type="PANTHER" id="PTHR31626">
    <property type="entry name" value="SUSHI DOMAIN-CONTAINING PROTEIN"/>
    <property type="match status" value="1"/>
</dbReference>
<keyword evidence="5 9" id="KW-1133">Transmembrane helix</keyword>
<proteinExistence type="inferred from homology"/>
<dbReference type="PANTHER" id="PTHR31626:SF1">
    <property type="entry name" value="PROTEIN FAM171A1"/>
    <property type="match status" value="1"/>
</dbReference>
<feature type="transmembrane region" description="Helical" evidence="9">
    <location>
        <begin position="269"/>
        <end position="293"/>
    </location>
</feature>
<evidence type="ECO:0000256" key="9">
    <source>
        <dbReference type="SAM" id="Phobius"/>
    </source>
</evidence>
<dbReference type="InterPro" id="IPR048530">
    <property type="entry name" value="FAM171_N"/>
</dbReference>
<dbReference type="Pfam" id="PF10577">
    <property type="entry name" value="FAM171A1-2-B_N"/>
    <property type="match status" value="1"/>
</dbReference>
<comment type="similarity">
    <text evidence="2">Belongs to the FAM171 family.</text>
</comment>
<dbReference type="GO" id="GO:0008360">
    <property type="term" value="P:regulation of cell shape"/>
    <property type="evidence" value="ECO:0007669"/>
    <property type="project" value="TreeGrafter"/>
</dbReference>
<feature type="domain" description="FAM171 N-terminal" evidence="10">
    <location>
        <begin position="2"/>
        <end position="252"/>
    </location>
</feature>
<feature type="compositionally biased region" description="Acidic residues" evidence="8">
    <location>
        <begin position="746"/>
        <end position="756"/>
    </location>
</feature>
<protein>
    <submittedName>
        <fullName evidence="12">Family with sequence similarity 171 member A1</fullName>
    </submittedName>
</protein>
<dbReference type="Bgee" id="ENSNBRG00000007044">
    <property type="expression patterns" value="Expressed in zone of skin and 4 other cell types or tissues"/>
</dbReference>
<dbReference type="AlphaFoldDB" id="A0A3Q4GYZ6"/>